<dbReference type="OrthoDB" id="3550570at2759"/>
<feature type="chain" id="PRO_5021231828" evidence="1">
    <location>
        <begin position="24"/>
        <end position="176"/>
    </location>
</feature>
<accession>A0A4Z1I0A0</accession>
<feature type="signal peptide" evidence="1">
    <location>
        <begin position="1"/>
        <end position="23"/>
    </location>
</feature>
<dbReference type="EMBL" id="PQXN01000101">
    <property type="protein sequence ID" value="TGO54861.1"/>
    <property type="molecule type" value="Genomic_DNA"/>
</dbReference>
<name>A0A4Z1I0A0_9HELO</name>
<reference evidence="2 3" key="1">
    <citation type="submission" date="2017-12" db="EMBL/GenBank/DDBJ databases">
        <title>Comparative genomics of Botrytis spp.</title>
        <authorList>
            <person name="Valero-Jimenez C.A."/>
            <person name="Tapia P."/>
            <person name="Veloso J."/>
            <person name="Silva-Moreno E."/>
            <person name="Staats M."/>
            <person name="Valdes J.H."/>
            <person name="Van Kan J.A.L."/>
        </authorList>
    </citation>
    <scope>NUCLEOTIDE SEQUENCE [LARGE SCALE GENOMIC DNA]</scope>
    <source>
        <strain evidence="2 3">MUCL11595</strain>
    </source>
</reference>
<comment type="caution">
    <text evidence="2">The sequence shown here is derived from an EMBL/GenBank/DDBJ whole genome shotgun (WGS) entry which is preliminary data.</text>
</comment>
<dbReference type="Proteomes" id="UP000297527">
    <property type="component" value="Unassembled WGS sequence"/>
</dbReference>
<evidence type="ECO:0000313" key="3">
    <source>
        <dbReference type="Proteomes" id="UP000297527"/>
    </source>
</evidence>
<sequence length="176" mass="18549">MHITTTSLLTLLFSLSIPISISAIPTPAPAPASKTTKADLSYLAELFASDSLTRSFKLRADSQFPLADPSTNKKVCGRAYARKETETAFFGKQCCCMFLHTKDGAGGKRKVERIHGGGLVGGLLEHREGGLGLGLRLGLRLGLGGEETRFWGEGGGAEDAMITCGLDEGTGVCEEG</sequence>
<gene>
    <name evidence="2" type="ORF">BCON_0101g00330</name>
</gene>
<keyword evidence="1" id="KW-0732">Signal</keyword>
<keyword evidence="3" id="KW-1185">Reference proteome</keyword>
<proteinExistence type="predicted"/>
<evidence type="ECO:0000313" key="2">
    <source>
        <dbReference type="EMBL" id="TGO54861.1"/>
    </source>
</evidence>
<organism evidence="2 3">
    <name type="scientific">Botryotinia convoluta</name>
    <dbReference type="NCBI Taxonomy" id="54673"/>
    <lineage>
        <taxon>Eukaryota</taxon>
        <taxon>Fungi</taxon>
        <taxon>Dikarya</taxon>
        <taxon>Ascomycota</taxon>
        <taxon>Pezizomycotina</taxon>
        <taxon>Leotiomycetes</taxon>
        <taxon>Helotiales</taxon>
        <taxon>Sclerotiniaceae</taxon>
        <taxon>Botryotinia</taxon>
    </lineage>
</organism>
<dbReference type="AlphaFoldDB" id="A0A4Z1I0A0"/>
<protein>
    <submittedName>
        <fullName evidence="2">Uncharacterized protein</fullName>
    </submittedName>
</protein>
<evidence type="ECO:0000256" key="1">
    <source>
        <dbReference type="SAM" id="SignalP"/>
    </source>
</evidence>